<evidence type="ECO:0000256" key="3">
    <source>
        <dbReference type="ARBA" id="ARBA00022989"/>
    </source>
</evidence>
<keyword evidence="4 6" id="KW-0472">Membrane</keyword>
<sequence>MLMMLSKKNNRAKEASPKDQQTIDERLNSIRAGVLGSNDGILTVVGVVFSVAAATPNRFTIMIAALADLMACALSMASGEYASVSAQSDSEKVVVKKEEELLKTNYPEQYQVVVDHYVERGVTVSTSEAIAEELMNKKPLATILSIKYDMTLGHYMNPWQAAWASLFSASLGGLLPLLALVLAPTAYQFFATIMATVVAVGITGLLSAKLSNGLVGRAIVRNILIGVVTIAIHYGIGMFF</sequence>
<keyword evidence="3 6" id="KW-1133">Transmembrane helix</keyword>
<dbReference type="RefSeq" id="WP_434063045.1">
    <property type="nucleotide sequence ID" value="NZ_CAWVOH010000001.1"/>
</dbReference>
<accession>A0ABM9N314</accession>
<dbReference type="EMBL" id="CAWVOH010000001">
    <property type="protein sequence ID" value="CAK8053523.1"/>
    <property type="molecule type" value="Genomic_DNA"/>
</dbReference>
<reference evidence="7 8" key="1">
    <citation type="submission" date="2024-01" db="EMBL/GenBank/DDBJ databases">
        <authorList>
            <person name="Botero Cardona J."/>
        </authorList>
    </citation>
    <scope>NUCLEOTIDE SEQUENCE [LARGE SCALE GENOMIC DNA]</scope>
    <source>
        <strain evidence="7 8">LMG 33000</strain>
    </source>
</reference>
<keyword evidence="8" id="KW-1185">Reference proteome</keyword>
<organism evidence="7 8">
    <name type="scientific">Eupransor demetentiae</name>
    <dbReference type="NCBI Taxonomy" id="3109584"/>
    <lineage>
        <taxon>Bacteria</taxon>
        <taxon>Bacillati</taxon>
        <taxon>Bacillota</taxon>
        <taxon>Bacilli</taxon>
        <taxon>Lactobacillales</taxon>
        <taxon>Lactobacillaceae</taxon>
        <taxon>Eupransor</taxon>
    </lineage>
</organism>
<evidence type="ECO:0000313" key="8">
    <source>
        <dbReference type="Proteomes" id="UP001314241"/>
    </source>
</evidence>
<evidence type="ECO:0000256" key="4">
    <source>
        <dbReference type="ARBA" id="ARBA00023136"/>
    </source>
</evidence>
<feature type="region of interest" description="Disordered" evidence="5">
    <location>
        <begin position="1"/>
        <end position="20"/>
    </location>
</feature>
<protein>
    <submittedName>
        <fullName evidence="7">VIT1/CCC1 family (Ccc1)</fullName>
    </submittedName>
</protein>
<evidence type="ECO:0000256" key="2">
    <source>
        <dbReference type="ARBA" id="ARBA00022692"/>
    </source>
</evidence>
<feature type="transmembrane region" description="Helical" evidence="6">
    <location>
        <begin position="189"/>
        <end position="206"/>
    </location>
</feature>
<proteinExistence type="predicted"/>
<name>A0ABM9N314_9LACO</name>
<dbReference type="Pfam" id="PF01988">
    <property type="entry name" value="VIT1"/>
    <property type="match status" value="1"/>
</dbReference>
<evidence type="ECO:0000256" key="6">
    <source>
        <dbReference type="SAM" id="Phobius"/>
    </source>
</evidence>
<comment type="subcellular location">
    <subcellularLocation>
        <location evidence="1">Endomembrane system</location>
        <topology evidence="1">Multi-pass membrane protein</topology>
    </subcellularLocation>
</comment>
<comment type="caution">
    <text evidence="7">The sequence shown here is derived from an EMBL/GenBank/DDBJ whole genome shotgun (WGS) entry which is preliminary data.</text>
</comment>
<feature type="transmembrane region" description="Helical" evidence="6">
    <location>
        <begin position="161"/>
        <end position="183"/>
    </location>
</feature>
<evidence type="ECO:0000256" key="1">
    <source>
        <dbReference type="ARBA" id="ARBA00004127"/>
    </source>
</evidence>
<dbReference type="Proteomes" id="UP001314241">
    <property type="component" value="Unassembled WGS sequence"/>
</dbReference>
<feature type="transmembrane region" description="Helical" evidence="6">
    <location>
        <begin position="218"/>
        <end position="236"/>
    </location>
</feature>
<keyword evidence="2 6" id="KW-0812">Transmembrane</keyword>
<evidence type="ECO:0000256" key="5">
    <source>
        <dbReference type="SAM" id="MobiDB-lite"/>
    </source>
</evidence>
<dbReference type="InterPro" id="IPR008217">
    <property type="entry name" value="Ccc1_fam"/>
</dbReference>
<feature type="compositionally biased region" description="Basic and acidic residues" evidence="5">
    <location>
        <begin position="11"/>
        <end position="20"/>
    </location>
</feature>
<evidence type="ECO:0000313" key="7">
    <source>
        <dbReference type="EMBL" id="CAK8053523.1"/>
    </source>
</evidence>
<dbReference type="CDD" id="cd02432">
    <property type="entry name" value="Nodulin-21_like_1"/>
    <property type="match status" value="1"/>
</dbReference>
<dbReference type="PANTHER" id="PTHR31851">
    <property type="entry name" value="FE(2+)/MN(2+) TRANSPORTER PCL1"/>
    <property type="match status" value="1"/>
</dbReference>
<gene>
    <name evidence="7" type="ORF">R54876_GBNLAHCA_00078</name>
</gene>